<accession>A0ABN3W0M1</accession>
<dbReference type="Proteomes" id="UP001500831">
    <property type="component" value="Unassembled WGS sequence"/>
</dbReference>
<organism evidence="2 3">
    <name type="scientific">Streptosporangium fragile</name>
    <dbReference type="NCBI Taxonomy" id="46186"/>
    <lineage>
        <taxon>Bacteria</taxon>
        <taxon>Bacillati</taxon>
        <taxon>Actinomycetota</taxon>
        <taxon>Actinomycetes</taxon>
        <taxon>Streptosporangiales</taxon>
        <taxon>Streptosporangiaceae</taxon>
        <taxon>Streptosporangium</taxon>
    </lineage>
</organism>
<evidence type="ECO:0000256" key="1">
    <source>
        <dbReference type="SAM" id="MobiDB-lite"/>
    </source>
</evidence>
<protein>
    <submittedName>
        <fullName evidence="2">Uncharacterized protein</fullName>
    </submittedName>
</protein>
<keyword evidence="3" id="KW-1185">Reference proteome</keyword>
<gene>
    <name evidence="2" type="ORF">GCM10010517_45030</name>
</gene>
<feature type="region of interest" description="Disordered" evidence="1">
    <location>
        <begin position="1"/>
        <end position="30"/>
    </location>
</feature>
<evidence type="ECO:0000313" key="3">
    <source>
        <dbReference type="Proteomes" id="UP001500831"/>
    </source>
</evidence>
<dbReference type="EMBL" id="BAAAVI010000032">
    <property type="protein sequence ID" value="GAA2881920.1"/>
    <property type="molecule type" value="Genomic_DNA"/>
</dbReference>
<name>A0ABN3W0M1_9ACTN</name>
<comment type="caution">
    <text evidence="2">The sequence shown here is derived from an EMBL/GenBank/DDBJ whole genome shotgun (WGS) entry which is preliminary data.</text>
</comment>
<sequence length="108" mass="11288">MTGHSRHHGTPTAGGSSLRAGLRPTAVPGGLHVYADADQDTSLDLPGPVRGGISVVVVAESRYGPDRPGMGIQMIGERPGRLRRIGDWRVRSQMAVRPPSAATTAPVT</sequence>
<evidence type="ECO:0000313" key="2">
    <source>
        <dbReference type="EMBL" id="GAA2881920.1"/>
    </source>
</evidence>
<proteinExistence type="predicted"/>
<reference evidence="2 3" key="1">
    <citation type="journal article" date="2019" name="Int. J. Syst. Evol. Microbiol.">
        <title>The Global Catalogue of Microorganisms (GCM) 10K type strain sequencing project: providing services to taxonomists for standard genome sequencing and annotation.</title>
        <authorList>
            <consortium name="The Broad Institute Genomics Platform"/>
            <consortium name="The Broad Institute Genome Sequencing Center for Infectious Disease"/>
            <person name="Wu L."/>
            <person name="Ma J."/>
        </authorList>
    </citation>
    <scope>NUCLEOTIDE SEQUENCE [LARGE SCALE GENOMIC DNA]</scope>
    <source>
        <strain evidence="2 3">JCM 6242</strain>
    </source>
</reference>